<organism evidence="1 2">
    <name type="scientific">Pleurodeles waltl</name>
    <name type="common">Iberian ribbed newt</name>
    <dbReference type="NCBI Taxonomy" id="8319"/>
    <lineage>
        <taxon>Eukaryota</taxon>
        <taxon>Metazoa</taxon>
        <taxon>Chordata</taxon>
        <taxon>Craniata</taxon>
        <taxon>Vertebrata</taxon>
        <taxon>Euteleostomi</taxon>
        <taxon>Amphibia</taxon>
        <taxon>Batrachia</taxon>
        <taxon>Caudata</taxon>
        <taxon>Salamandroidea</taxon>
        <taxon>Salamandridae</taxon>
        <taxon>Pleurodelinae</taxon>
        <taxon>Pleurodeles</taxon>
    </lineage>
</organism>
<dbReference type="Gene3D" id="3.30.70.1820">
    <property type="entry name" value="L1 transposable element, RRM domain"/>
    <property type="match status" value="1"/>
</dbReference>
<protein>
    <submittedName>
        <fullName evidence="1">Uncharacterized protein</fullName>
    </submittedName>
</protein>
<name>A0AAV7N221_PLEWA</name>
<evidence type="ECO:0000313" key="1">
    <source>
        <dbReference type="EMBL" id="KAJ1109432.1"/>
    </source>
</evidence>
<reference evidence="1" key="1">
    <citation type="journal article" date="2022" name="bioRxiv">
        <title>Sequencing and chromosome-scale assembly of the giantPleurodeles waltlgenome.</title>
        <authorList>
            <person name="Brown T."/>
            <person name="Elewa A."/>
            <person name="Iarovenko S."/>
            <person name="Subramanian E."/>
            <person name="Araus A.J."/>
            <person name="Petzold A."/>
            <person name="Susuki M."/>
            <person name="Suzuki K.-i.T."/>
            <person name="Hayashi T."/>
            <person name="Toyoda A."/>
            <person name="Oliveira C."/>
            <person name="Osipova E."/>
            <person name="Leigh N.D."/>
            <person name="Simon A."/>
            <person name="Yun M.H."/>
        </authorList>
    </citation>
    <scope>NUCLEOTIDE SEQUENCE</scope>
    <source>
        <strain evidence="1">20211129_DDA</strain>
        <tissue evidence="1">Liver</tissue>
    </source>
</reference>
<proteinExistence type="predicted"/>
<sequence>MDSEGRSQQNNMRFLGFPERVEGSMVETFVEQWIRDVLQPVGLSRVFVEEHVHRALVSPPRPGAPPRAIIACLLNYKDRDCILRTAHETDWAVFENEAVWRWLGMWDKFGLGPSGPYGAGSALTSGVNGMDWRRREDGPSRVPGQRCATSVSRIEVQQYGTMAVVDPEQAIEVAESSDGEAEMLSVDS</sequence>
<dbReference type="AlphaFoldDB" id="A0AAV7N221"/>
<evidence type="ECO:0000313" key="2">
    <source>
        <dbReference type="Proteomes" id="UP001066276"/>
    </source>
</evidence>
<gene>
    <name evidence="1" type="ORF">NDU88_006793</name>
</gene>
<dbReference type="EMBL" id="JANPWB010000013">
    <property type="protein sequence ID" value="KAJ1109432.1"/>
    <property type="molecule type" value="Genomic_DNA"/>
</dbReference>
<dbReference type="Proteomes" id="UP001066276">
    <property type="component" value="Chromosome 9"/>
</dbReference>
<keyword evidence="2" id="KW-1185">Reference proteome</keyword>
<comment type="caution">
    <text evidence="1">The sequence shown here is derived from an EMBL/GenBank/DDBJ whole genome shotgun (WGS) entry which is preliminary data.</text>
</comment>
<accession>A0AAV7N221</accession>